<keyword evidence="3" id="KW-1185">Reference proteome</keyword>
<evidence type="ECO:0000313" key="3">
    <source>
        <dbReference type="Proteomes" id="UP000250235"/>
    </source>
</evidence>
<gene>
    <name evidence="2" type="ORF">F511_11946</name>
</gene>
<reference evidence="2 3" key="1">
    <citation type="journal article" date="2015" name="Proc. Natl. Acad. Sci. U.S.A.">
        <title>The resurrection genome of Boea hygrometrica: A blueprint for survival of dehydration.</title>
        <authorList>
            <person name="Xiao L."/>
            <person name="Yang G."/>
            <person name="Zhang L."/>
            <person name="Yang X."/>
            <person name="Zhao S."/>
            <person name="Ji Z."/>
            <person name="Zhou Q."/>
            <person name="Hu M."/>
            <person name="Wang Y."/>
            <person name="Chen M."/>
            <person name="Xu Y."/>
            <person name="Jin H."/>
            <person name="Xiao X."/>
            <person name="Hu G."/>
            <person name="Bao F."/>
            <person name="Hu Y."/>
            <person name="Wan P."/>
            <person name="Li L."/>
            <person name="Deng X."/>
            <person name="Kuang T."/>
            <person name="Xiang C."/>
            <person name="Zhu J.K."/>
            <person name="Oliver M.J."/>
            <person name="He Y."/>
        </authorList>
    </citation>
    <scope>NUCLEOTIDE SEQUENCE [LARGE SCALE GENOMIC DNA]</scope>
    <source>
        <strain evidence="3">cv. XS01</strain>
    </source>
</reference>
<dbReference type="Proteomes" id="UP000250235">
    <property type="component" value="Unassembled WGS sequence"/>
</dbReference>
<feature type="signal peptide" evidence="1">
    <location>
        <begin position="1"/>
        <end position="15"/>
    </location>
</feature>
<keyword evidence="1" id="KW-0732">Signal</keyword>
<protein>
    <submittedName>
        <fullName evidence="2">Uncharacterized protein</fullName>
    </submittedName>
</protein>
<dbReference type="AlphaFoldDB" id="A0A2Z7BLP2"/>
<organism evidence="2 3">
    <name type="scientific">Dorcoceras hygrometricum</name>
    <dbReference type="NCBI Taxonomy" id="472368"/>
    <lineage>
        <taxon>Eukaryota</taxon>
        <taxon>Viridiplantae</taxon>
        <taxon>Streptophyta</taxon>
        <taxon>Embryophyta</taxon>
        <taxon>Tracheophyta</taxon>
        <taxon>Spermatophyta</taxon>
        <taxon>Magnoliopsida</taxon>
        <taxon>eudicotyledons</taxon>
        <taxon>Gunneridae</taxon>
        <taxon>Pentapetalae</taxon>
        <taxon>asterids</taxon>
        <taxon>lamiids</taxon>
        <taxon>Lamiales</taxon>
        <taxon>Gesneriaceae</taxon>
        <taxon>Didymocarpoideae</taxon>
        <taxon>Trichosporeae</taxon>
        <taxon>Loxocarpinae</taxon>
        <taxon>Dorcoceras</taxon>
    </lineage>
</organism>
<evidence type="ECO:0000256" key="1">
    <source>
        <dbReference type="SAM" id="SignalP"/>
    </source>
</evidence>
<feature type="chain" id="PRO_5016280761" evidence="1">
    <location>
        <begin position="16"/>
        <end position="66"/>
    </location>
</feature>
<evidence type="ECO:0000313" key="2">
    <source>
        <dbReference type="EMBL" id="KZV35254.1"/>
    </source>
</evidence>
<proteinExistence type="predicted"/>
<dbReference type="EMBL" id="KV004736">
    <property type="protein sequence ID" value="KZV35254.1"/>
    <property type="molecule type" value="Genomic_DNA"/>
</dbReference>
<accession>A0A2Z7BLP2</accession>
<name>A0A2Z7BLP2_9LAMI</name>
<sequence length="66" mass="6849">MGVIALFVCLLVVNAGQTSCSAKRIRRRLIKLQRRVLMLLLVAAGGNPGFTAGRGFNPAGGAPRGG</sequence>